<evidence type="ECO:0000313" key="2">
    <source>
        <dbReference type="EMBL" id="GAA5507057.1"/>
    </source>
</evidence>
<name>A0ABP9VPE5_9BACT</name>
<proteinExistence type="predicted"/>
<sequence length="575" mass="62905">MAGFFVKTEHSAAGPFTGVELREATLSGIIGPNSLIGDTQAGPWHPALAIGLFSEKRIALSHPEGTVVPHYHVRGMLGAAQGPFKLRELIGFAARGMLAADAEIQSDVTQTWIPVDRIHVLRACLDGDLVLLGSEGEIQRRTDPASPRLVGPPNTATPTYAAAVAPATVARSLQHHSDASIKSSEHEFRDRPFATVTTDTPRPDNASAAAESSNAEAPKAEADVTNDRSHRERFRLRLRDRLRPREWLGQFATRIRPWRRSPVAMWSLAVLSAVAAAGIFQSRYQTAGMPLDRVLGDWIEVSAETVSPETVSTGTASTAPLPKPPASLAISFRSDGTCVIFSPHGRSWTGDYSWTDRHSDAPEFSSPQTIEASYDVIDPKHLHSPVQPTDGHMRFQGMMSSPPTIAGRPLRDCFLRRDADALLIGYLSSVRWSQGEKTMMAGWIRLQPFSPPTVTNVAEKLKSMPSEPRPADVVRGSEPDFPIADAITSIEKGLPATRGRRFVSPHGRLAYSSLVDADYLLRTFGIPDAARPLFPFEAPRLRSGPSFETSQLIRYGKLKLLVNREGHLQYVSRMK</sequence>
<organism evidence="2 3">
    <name type="scientific">Novipirellula caenicola</name>
    <dbReference type="NCBI Taxonomy" id="1536901"/>
    <lineage>
        <taxon>Bacteria</taxon>
        <taxon>Pseudomonadati</taxon>
        <taxon>Planctomycetota</taxon>
        <taxon>Planctomycetia</taxon>
        <taxon>Pirellulales</taxon>
        <taxon>Pirellulaceae</taxon>
        <taxon>Novipirellula</taxon>
    </lineage>
</organism>
<evidence type="ECO:0000256" key="1">
    <source>
        <dbReference type="SAM" id="MobiDB-lite"/>
    </source>
</evidence>
<evidence type="ECO:0000313" key="3">
    <source>
        <dbReference type="Proteomes" id="UP001416858"/>
    </source>
</evidence>
<protein>
    <recommendedName>
        <fullName evidence="4">DUF4178 domain-containing protein</fullName>
    </recommendedName>
</protein>
<accession>A0ABP9VPE5</accession>
<feature type="compositionally biased region" description="Basic and acidic residues" evidence="1">
    <location>
        <begin position="175"/>
        <end position="192"/>
    </location>
</feature>
<feature type="compositionally biased region" description="Low complexity" evidence="1">
    <location>
        <begin position="206"/>
        <end position="217"/>
    </location>
</feature>
<feature type="compositionally biased region" description="Basic and acidic residues" evidence="1">
    <location>
        <begin position="218"/>
        <end position="231"/>
    </location>
</feature>
<dbReference type="EMBL" id="BAABRO010000004">
    <property type="protein sequence ID" value="GAA5507057.1"/>
    <property type="molecule type" value="Genomic_DNA"/>
</dbReference>
<evidence type="ECO:0008006" key="4">
    <source>
        <dbReference type="Google" id="ProtNLM"/>
    </source>
</evidence>
<gene>
    <name evidence="2" type="ORF">Rcae01_02511</name>
</gene>
<dbReference type="RefSeq" id="WP_345683943.1">
    <property type="nucleotide sequence ID" value="NZ_BAABRO010000004.1"/>
</dbReference>
<keyword evidence="3" id="KW-1185">Reference proteome</keyword>
<feature type="region of interest" description="Disordered" evidence="1">
    <location>
        <begin position="175"/>
        <end position="231"/>
    </location>
</feature>
<reference evidence="2 3" key="1">
    <citation type="submission" date="2024-02" db="EMBL/GenBank/DDBJ databases">
        <title>Rhodopirellula caenicola NBRC 110016.</title>
        <authorList>
            <person name="Ichikawa N."/>
            <person name="Katano-Makiyama Y."/>
            <person name="Hidaka K."/>
        </authorList>
    </citation>
    <scope>NUCLEOTIDE SEQUENCE [LARGE SCALE GENOMIC DNA]</scope>
    <source>
        <strain evidence="2 3">NBRC 110016</strain>
    </source>
</reference>
<comment type="caution">
    <text evidence="2">The sequence shown here is derived from an EMBL/GenBank/DDBJ whole genome shotgun (WGS) entry which is preliminary data.</text>
</comment>
<dbReference type="Proteomes" id="UP001416858">
    <property type="component" value="Unassembled WGS sequence"/>
</dbReference>